<keyword evidence="2 4" id="KW-0863">Zinc-finger</keyword>
<feature type="compositionally biased region" description="Polar residues" evidence="6">
    <location>
        <begin position="92"/>
        <end position="106"/>
    </location>
</feature>
<evidence type="ECO:0000256" key="6">
    <source>
        <dbReference type="SAM" id="MobiDB-lite"/>
    </source>
</evidence>
<evidence type="ECO:0000256" key="1">
    <source>
        <dbReference type="ARBA" id="ARBA00022723"/>
    </source>
</evidence>
<proteinExistence type="predicted"/>
<keyword evidence="3" id="KW-0862">Zinc</keyword>
<feature type="region of interest" description="Disordered" evidence="6">
    <location>
        <begin position="128"/>
        <end position="211"/>
    </location>
</feature>
<keyword evidence="5" id="KW-0175">Coiled coil</keyword>
<dbReference type="PROSITE" id="PS51999">
    <property type="entry name" value="ZF_GRF"/>
    <property type="match status" value="1"/>
</dbReference>
<feature type="region of interest" description="Disordered" evidence="6">
    <location>
        <begin position="1"/>
        <end position="23"/>
    </location>
</feature>
<dbReference type="Proteomes" id="UP000664534">
    <property type="component" value="Unassembled WGS sequence"/>
</dbReference>
<feature type="compositionally biased region" description="Basic residues" evidence="6">
    <location>
        <begin position="1"/>
        <end position="10"/>
    </location>
</feature>
<sequence>MFKGRGKGFRGRGPGNDGGTTKVPLKKGLFSDGIWQCNCDPRLSAQHFQTKNGGKNHGRWFYTCQKAQPKRCDFFLWDDEAKSREAAAVLNNSRTEPIHSPQTPSKISPYGLVTPQTSSRFRQGISELVDPSTPSKTSHGAPSSSAHGNGTQATTTQGSDSEDGFYDWPTSDDDELSKFADQASSGDPMPPTETPRKAIKADSFSTPGKRRYDEMAADDGGAMKVALPTPATGREGDDIFTTPAAGTHGKGLFSSGILPPQAETPTPIRYKDIPPTEESELASEVFSALQNHNAFITPEAQETLKGICNRHVLYTRGIMRGRDVSRAMVKSKDERMSELQKEIEGLKAERETNRAVIRHLRRDMTVRKESEQ</sequence>
<dbReference type="InterPro" id="IPR010666">
    <property type="entry name" value="Znf_GRF"/>
</dbReference>
<evidence type="ECO:0000313" key="8">
    <source>
        <dbReference type="EMBL" id="CAF9920015.1"/>
    </source>
</evidence>
<evidence type="ECO:0000256" key="4">
    <source>
        <dbReference type="PROSITE-ProRule" id="PRU01343"/>
    </source>
</evidence>
<feature type="coiled-coil region" evidence="5">
    <location>
        <begin position="329"/>
        <end position="356"/>
    </location>
</feature>
<reference evidence="8" key="1">
    <citation type="submission" date="2021-03" db="EMBL/GenBank/DDBJ databases">
        <authorList>
            <person name="Tagirdzhanova G."/>
        </authorList>
    </citation>
    <scope>NUCLEOTIDE SEQUENCE</scope>
</reference>
<feature type="domain" description="GRF-type" evidence="7">
    <location>
        <begin position="37"/>
        <end position="81"/>
    </location>
</feature>
<protein>
    <recommendedName>
        <fullName evidence="7">GRF-type domain-containing protein</fullName>
    </recommendedName>
</protein>
<gene>
    <name evidence="8" type="ORF">IMSHALPRED_004794</name>
</gene>
<dbReference type="GO" id="GO:0008270">
    <property type="term" value="F:zinc ion binding"/>
    <property type="evidence" value="ECO:0007669"/>
    <property type="project" value="UniProtKB-KW"/>
</dbReference>
<organism evidence="8 9">
    <name type="scientific">Imshaugia aleurites</name>
    <dbReference type="NCBI Taxonomy" id="172621"/>
    <lineage>
        <taxon>Eukaryota</taxon>
        <taxon>Fungi</taxon>
        <taxon>Dikarya</taxon>
        <taxon>Ascomycota</taxon>
        <taxon>Pezizomycotina</taxon>
        <taxon>Lecanoromycetes</taxon>
        <taxon>OSLEUM clade</taxon>
        <taxon>Lecanoromycetidae</taxon>
        <taxon>Lecanorales</taxon>
        <taxon>Lecanorineae</taxon>
        <taxon>Parmeliaceae</taxon>
        <taxon>Imshaugia</taxon>
    </lineage>
</organism>
<dbReference type="EMBL" id="CAJPDT010000024">
    <property type="protein sequence ID" value="CAF9920015.1"/>
    <property type="molecule type" value="Genomic_DNA"/>
</dbReference>
<evidence type="ECO:0000256" key="3">
    <source>
        <dbReference type="ARBA" id="ARBA00022833"/>
    </source>
</evidence>
<feature type="region of interest" description="Disordered" evidence="6">
    <location>
        <begin position="92"/>
        <end position="114"/>
    </location>
</feature>
<name>A0A8H3ILR9_9LECA</name>
<comment type="caution">
    <text evidence="8">The sequence shown here is derived from an EMBL/GenBank/DDBJ whole genome shotgun (WGS) entry which is preliminary data.</text>
</comment>
<evidence type="ECO:0000256" key="2">
    <source>
        <dbReference type="ARBA" id="ARBA00022771"/>
    </source>
</evidence>
<accession>A0A8H3ILR9</accession>
<dbReference type="AlphaFoldDB" id="A0A8H3ILR9"/>
<evidence type="ECO:0000256" key="5">
    <source>
        <dbReference type="SAM" id="Coils"/>
    </source>
</evidence>
<keyword evidence="9" id="KW-1185">Reference proteome</keyword>
<feature type="compositionally biased region" description="Acidic residues" evidence="6">
    <location>
        <begin position="160"/>
        <end position="175"/>
    </location>
</feature>
<feature type="compositionally biased region" description="Polar residues" evidence="6">
    <location>
        <begin position="132"/>
        <end position="159"/>
    </location>
</feature>
<evidence type="ECO:0000259" key="7">
    <source>
        <dbReference type="PROSITE" id="PS51999"/>
    </source>
</evidence>
<dbReference type="OrthoDB" id="430051at2759"/>
<evidence type="ECO:0000313" key="9">
    <source>
        <dbReference type="Proteomes" id="UP000664534"/>
    </source>
</evidence>
<keyword evidence="1" id="KW-0479">Metal-binding</keyword>
<dbReference type="Pfam" id="PF06839">
    <property type="entry name" value="Zn_ribbon_GRF"/>
    <property type="match status" value="1"/>
</dbReference>